<keyword evidence="6" id="KW-1185">Reference proteome</keyword>
<dbReference type="InterPro" id="IPR055398">
    <property type="entry name" value="Rossmann-like_BshC"/>
</dbReference>
<feature type="domain" description="Bacillithiol biosynthesis BshC N-terminal Rossmann-like" evidence="3">
    <location>
        <begin position="6"/>
        <end position="381"/>
    </location>
</feature>
<dbReference type="EMBL" id="JBHUMM010000037">
    <property type="protein sequence ID" value="MFD2672328.1"/>
    <property type="molecule type" value="Genomic_DNA"/>
</dbReference>
<comment type="caution">
    <text evidence="5">The sequence shown here is derived from an EMBL/GenBank/DDBJ whole genome shotgun (WGS) entry which is preliminary data.</text>
</comment>
<reference evidence="6" key="1">
    <citation type="journal article" date="2019" name="Int. J. Syst. Evol. Microbiol.">
        <title>The Global Catalogue of Microorganisms (GCM) 10K type strain sequencing project: providing services to taxonomists for standard genome sequencing and annotation.</title>
        <authorList>
            <consortium name="The Broad Institute Genomics Platform"/>
            <consortium name="The Broad Institute Genome Sequencing Center for Infectious Disease"/>
            <person name="Wu L."/>
            <person name="Ma J."/>
        </authorList>
    </citation>
    <scope>NUCLEOTIDE SEQUENCE [LARGE SCALE GENOMIC DNA]</scope>
    <source>
        <strain evidence="6">KCTC 33676</strain>
    </source>
</reference>
<organism evidence="5 6">
    <name type="scientific">Marinicrinis sediminis</name>
    <dbReference type="NCBI Taxonomy" id="1652465"/>
    <lineage>
        <taxon>Bacteria</taxon>
        <taxon>Bacillati</taxon>
        <taxon>Bacillota</taxon>
        <taxon>Bacilli</taxon>
        <taxon>Bacillales</taxon>
        <taxon>Paenibacillaceae</taxon>
    </lineage>
</organism>
<evidence type="ECO:0000259" key="3">
    <source>
        <dbReference type="Pfam" id="PF10079"/>
    </source>
</evidence>
<dbReference type="Pfam" id="PF10079">
    <property type="entry name" value="Rossmann-like_BshC"/>
    <property type="match status" value="1"/>
</dbReference>
<dbReference type="InterPro" id="IPR011199">
    <property type="entry name" value="Bacillithiol_biosynth_BshC"/>
</dbReference>
<evidence type="ECO:0000256" key="1">
    <source>
        <dbReference type="ARBA" id="ARBA00022598"/>
    </source>
</evidence>
<feature type="coiled-coil region" evidence="2">
    <location>
        <begin position="455"/>
        <end position="482"/>
    </location>
</feature>
<comment type="function">
    <text evidence="2">Involved in bacillithiol (BSH) biosynthesis. May catalyze the last step of the pathway, the addition of cysteine to glucosamine malate (GlcN-Mal) to generate BSH.</text>
</comment>
<dbReference type="Proteomes" id="UP001597497">
    <property type="component" value="Unassembled WGS sequence"/>
</dbReference>
<protein>
    <recommendedName>
        <fullName evidence="2">Putative cysteine ligase BshC</fullName>
        <ecNumber evidence="2">6.-.-.-</ecNumber>
    </recommendedName>
</protein>
<keyword evidence="2" id="KW-0175">Coiled coil</keyword>
<accession>A0ABW5RBL8</accession>
<dbReference type="NCBIfam" id="TIGR03998">
    <property type="entry name" value="thiol_BshC"/>
    <property type="match status" value="1"/>
</dbReference>
<gene>
    <name evidence="2 5" type="primary">bshC</name>
    <name evidence="5" type="ORF">ACFSUC_12205</name>
</gene>
<dbReference type="EC" id="6.-.-.-" evidence="2"/>
<sequence>MECTAYPRPLQTWLQQYMDEATPMRQWYDYMPQQEEDWKARADWLDQAVHLRADRRQLVEVLRAYNTRIAQSDLAMKQIEALQDPQTLVVIGGQQAGLLTGPMMVIYKALTIIHTAREAEKRLDRKVVPVFWVAGEDHDFEEVHVTEILSPSGETVRIALDRELSSGQSVSDIPIPQAHWDQVLEQLDGALLDTEFKPDIMARLRHIHASSSDLSEAFSRILAWLFQDYGLVLMDAADPQLRELESDMFVSLVQQQQPLSEALMQQAARLQSEGFALQAEPEAHAAHLFYQHENGRKLLFAEGEVFTDRKHTFQLSRTELEDIARQSPQKLSNNVFTRPLMQEFLLPVLGAVLGPAEIAYWGMLKPAFHLQDMRMPLLIPRQEFTLVEGTVQKHLRKYGLEAADIVERFADKREAWLREQDSLQVEERFTDAKKQFQEMYAPLVEMLQEIHPGIYKLGQTNLQKIQEQIEFLSQKAQDADQSRHTAALRQWDKMKMSLHPHDKYQERVYNVFAYLNKYGLKWLEELMSTPYSKSLHHWIYL</sequence>
<evidence type="ECO:0000313" key="5">
    <source>
        <dbReference type="EMBL" id="MFD2672328.1"/>
    </source>
</evidence>
<dbReference type="HAMAP" id="MF_01867">
    <property type="entry name" value="BshC"/>
    <property type="match status" value="1"/>
</dbReference>
<evidence type="ECO:0000313" key="6">
    <source>
        <dbReference type="Proteomes" id="UP001597497"/>
    </source>
</evidence>
<dbReference type="RefSeq" id="WP_379929885.1">
    <property type="nucleotide sequence ID" value="NZ_JBHUMM010000037.1"/>
</dbReference>
<evidence type="ECO:0000256" key="2">
    <source>
        <dbReference type="HAMAP-Rule" id="MF_01867"/>
    </source>
</evidence>
<dbReference type="PIRSF" id="PIRSF012535">
    <property type="entry name" value="UCP012535"/>
    <property type="match status" value="1"/>
</dbReference>
<name>A0ABW5RBL8_9BACL</name>
<dbReference type="InterPro" id="IPR055399">
    <property type="entry name" value="CC_BshC"/>
</dbReference>
<keyword evidence="1 2" id="KW-0436">Ligase</keyword>
<feature type="domain" description="Bacillithiol biosynthesis BshC C-terminal coiled-coil" evidence="4">
    <location>
        <begin position="384"/>
        <end position="539"/>
    </location>
</feature>
<comment type="similarity">
    <text evidence="2">Belongs to the BshC family.</text>
</comment>
<proteinExistence type="inferred from homology"/>
<evidence type="ECO:0000259" key="4">
    <source>
        <dbReference type="Pfam" id="PF24850"/>
    </source>
</evidence>
<dbReference type="Pfam" id="PF24850">
    <property type="entry name" value="CC_BshC"/>
    <property type="match status" value="1"/>
</dbReference>